<evidence type="ECO:0000313" key="3">
    <source>
        <dbReference type="Proteomes" id="UP000051442"/>
    </source>
</evidence>
<keyword evidence="1" id="KW-0472">Membrane</keyword>
<name>A0A0R2FAV8_9LACO</name>
<keyword evidence="1" id="KW-1133">Transmembrane helix</keyword>
<dbReference type="STRING" id="1423804.FD14_GL000291"/>
<accession>A0A0R2FAV8</accession>
<dbReference type="RefSeq" id="WP_173585541.1">
    <property type="nucleotide sequence ID" value="NZ_AYZM01000067.1"/>
</dbReference>
<protein>
    <submittedName>
        <fullName evidence="2">Integral membrane protein</fullName>
    </submittedName>
</protein>
<sequence>MLKRFCLLLLGIILMAAGVALSRVAALGTSPISSIPNVTSLVSHLTLGQTTIIFMIVLILLEKLILRHRFTWRNIVQLIPSLFFGVFIDGFVRLYQGLPLTTYWAQLIATLISIVILALGVYFEVNSQAIMMPGEGLTTAISLVTERPFPQVKIRQDLTMMVIAAVIALVFRHSLSGIREGTLLSAALTGRIVEVYTIHFQRLTAWMKA</sequence>
<evidence type="ECO:0000256" key="1">
    <source>
        <dbReference type="SAM" id="Phobius"/>
    </source>
</evidence>
<dbReference type="InterPro" id="IPR038750">
    <property type="entry name" value="YczE/YyaS-like"/>
</dbReference>
<keyword evidence="3" id="KW-1185">Reference proteome</keyword>
<dbReference type="EMBL" id="AYZM01000067">
    <property type="protein sequence ID" value="KRN25522.1"/>
    <property type="molecule type" value="Genomic_DNA"/>
</dbReference>
<keyword evidence="1" id="KW-0812">Transmembrane</keyword>
<evidence type="ECO:0000313" key="2">
    <source>
        <dbReference type="EMBL" id="KRN25522.1"/>
    </source>
</evidence>
<proteinExistence type="predicted"/>
<gene>
    <name evidence="2" type="ORF">FD14_GL000291</name>
</gene>
<comment type="caution">
    <text evidence="2">The sequence shown here is derived from an EMBL/GenBank/DDBJ whole genome shotgun (WGS) entry which is preliminary data.</text>
</comment>
<dbReference type="Pfam" id="PF19700">
    <property type="entry name" value="DUF6198"/>
    <property type="match status" value="1"/>
</dbReference>
<dbReference type="PATRIC" id="fig|1423804.4.peg.317"/>
<organism evidence="2 3">
    <name type="scientific">Secundilactobacillus similis DSM 23365 = JCM 2765</name>
    <dbReference type="NCBI Taxonomy" id="1423804"/>
    <lineage>
        <taxon>Bacteria</taxon>
        <taxon>Bacillati</taxon>
        <taxon>Bacillota</taxon>
        <taxon>Bacilli</taxon>
        <taxon>Lactobacillales</taxon>
        <taxon>Lactobacillaceae</taxon>
        <taxon>Secundilactobacillus</taxon>
    </lineage>
</organism>
<feature type="transmembrane region" description="Helical" evidence="1">
    <location>
        <begin position="102"/>
        <end position="123"/>
    </location>
</feature>
<feature type="transmembrane region" description="Helical" evidence="1">
    <location>
        <begin position="46"/>
        <end position="66"/>
    </location>
</feature>
<feature type="transmembrane region" description="Helical" evidence="1">
    <location>
        <begin position="78"/>
        <end position="96"/>
    </location>
</feature>
<dbReference type="PANTHER" id="PTHR40078:SF1">
    <property type="entry name" value="INTEGRAL MEMBRANE PROTEIN"/>
    <property type="match status" value="1"/>
</dbReference>
<dbReference type="AlphaFoldDB" id="A0A0R2FAV8"/>
<dbReference type="Proteomes" id="UP000051442">
    <property type="component" value="Unassembled WGS sequence"/>
</dbReference>
<reference evidence="2 3" key="1">
    <citation type="journal article" date="2015" name="Genome Announc.">
        <title>Expanding the biotechnology potential of lactobacilli through comparative genomics of 213 strains and associated genera.</title>
        <authorList>
            <person name="Sun Z."/>
            <person name="Harris H.M."/>
            <person name="McCann A."/>
            <person name="Guo C."/>
            <person name="Argimon S."/>
            <person name="Zhang W."/>
            <person name="Yang X."/>
            <person name="Jeffery I.B."/>
            <person name="Cooney J.C."/>
            <person name="Kagawa T.F."/>
            <person name="Liu W."/>
            <person name="Song Y."/>
            <person name="Salvetti E."/>
            <person name="Wrobel A."/>
            <person name="Rasinkangas P."/>
            <person name="Parkhill J."/>
            <person name="Rea M.C."/>
            <person name="O'Sullivan O."/>
            <person name="Ritari J."/>
            <person name="Douillard F.P."/>
            <person name="Paul Ross R."/>
            <person name="Yang R."/>
            <person name="Briner A.E."/>
            <person name="Felis G.E."/>
            <person name="de Vos W.M."/>
            <person name="Barrangou R."/>
            <person name="Klaenhammer T.R."/>
            <person name="Caufield P.W."/>
            <person name="Cui Y."/>
            <person name="Zhang H."/>
            <person name="O'Toole P.W."/>
        </authorList>
    </citation>
    <scope>NUCLEOTIDE SEQUENCE [LARGE SCALE GENOMIC DNA]</scope>
    <source>
        <strain evidence="2 3">DSM 23365</strain>
    </source>
</reference>
<dbReference type="PANTHER" id="PTHR40078">
    <property type="entry name" value="INTEGRAL MEMBRANE PROTEIN-RELATED"/>
    <property type="match status" value="1"/>
</dbReference>